<reference evidence="2" key="2">
    <citation type="submission" date="2020-08" db="EMBL/GenBank/DDBJ databases">
        <title>Plant Genome Project.</title>
        <authorList>
            <person name="Zhang R.-G."/>
        </authorList>
    </citation>
    <scope>NUCLEOTIDE SEQUENCE</scope>
    <source>
        <strain evidence="2">Huo1</strain>
        <tissue evidence="2">Leaf</tissue>
    </source>
</reference>
<dbReference type="GO" id="GO:0010099">
    <property type="term" value="P:regulation of photomorphogenesis"/>
    <property type="evidence" value="ECO:0007669"/>
    <property type="project" value="InterPro"/>
</dbReference>
<feature type="region of interest" description="Disordered" evidence="1">
    <location>
        <begin position="1"/>
        <end position="22"/>
    </location>
</feature>
<proteinExistence type="predicted"/>
<evidence type="ECO:0000256" key="1">
    <source>
        <dbReference type="SAM" id="MobiDB-lite"/>
    </source>
</evidence>
<feature type="compositionally biased region" description="Polar residues" evidence="1">
    <location>
        <begin position="170"/>
        <end position="180"/>
    </location>
</feature>
<comment type="caution">
    <text evidence="2">The sequence shown here is derived from an EMBL/GenBank/DDBJ whole genome shotgun (WGS) entry which is preliminary data.</text>
</comment>
<dbReference type="PANTHER" id="PTHR36062:SF1">
    <property type="entry name" value="OS01G0687300 PROTEIN"/>
    <property type="match status" value="1"/>
</dbReference>
<dbReference type="AlphaFoldDB" id="A0A8X8XRL3"/>
<organism evidence="2">
    <name type="scientific">Salvia splendens</name>
    <name type="common">Scarlet sage</name>
    <dbReference type="NCBI Taxonomy" id="180675"/>
    <lineage>
        <taxon>Eukaryota</taxon>
        <taxon>Viridiplantae</taxon>
        <taxon>Streptophyta</taxon>
        <taxon>Embryophyta</taxon>
        <taxon>Tracheophyta</taxon>
        <taxon>Spermatophyta</taxon>
        <taxon>Magnoliopsida</taxon>
        <taxon>eudicotyledons</taxon>
        <taxon>Gunneridae</taxon>
        <taxon>Pentapetalae</taxon>
        <taxon>asterids</taxon>
        <taxon>lamiids</taxon>
        <taxon>Lamiales</taxon>
        <taxon>Lamiaceae</taxon>
        <taxon>Nepetoideae</taxon>
        <taxon>Mentheae</taxon>
        <taxon>Salviinae</taxon>
        <taxon>Salvia</taxon>
        <taxon>Salvia subgen. Calosphace</taxon>
        <taxon>core Calosphace</taxon>
    </lineage>
</organism>
<feature type="compositionally biased region" description="Basic and acidic residues" evidence="1">
    <location>
        <begin position="40"/>
        <end position="69"/>
    </location>
</feature>
<feature type="compositionally biased region" description="Low complexity" evidence="1">
    <location>
        <begin position="390"/>
        <end position="401"/>
    </location>
</feature>
<dbReference type="Proteomes" id="UP000298416">
    <property type="component" value="Unassembled WGS sequence"/>
</dbReference>
<feature type="region of interest" description="Disordered" evidence="1">
    <location>
        <begin position="373"/>
        <end position="402"/>
    </location>
</feature>
<dbReference type="InterPro" id="IPR037476">
    <property type="entry name" value="PCH1"/>
</dbReference>
<evidence type="ECO:0000313" key="2">
    <source>
        <dbReference type="EMBL" id="KAG6417547.1"/>
    </source>
</evidence>
<protein>
    <submittedName>
        <fullName evidence="2">Uncharacterized protein</fullName>
    </submittedName>
</protein>
<accession>A0A8X8XRL3</accession>
<keyword evidence="3" id="KW-1185">Reference proteome</keyword>
<dbReference type="PANTHER" id="PTHR36062">
    <property type="entry name" value="OS01G0687300 PROTEIN"/>
    <property type="match status" value="1"/>
</dbReference>
<reference evidence="2" key="1">
    <citation type="submission" date="2018-01" db="EMBL/GenBank/DDBJ databases">
        <authorList>
            <person name="Mao J.F."/>
        </authorList>
    </citation>
    <scope>NUCLEOTIDE SEQUENCE</scope>
    <source>
        <strain evidence="2">Huo1</strain>
        <tissue evidence="2">Leaf</tissue>
    </source>
</reference>
<feature type="region of interest" description="Disordered" evidence="1">
    <location>
        <begin position="35"/>
        <end position="80"/>
    </location>
</feature>
<gene>
    <name evidence="2" type="ORF">SASPL_119730</name>
</gene>
<sequence>MSKQVMQSMNDSTGKSRETMQSYQPGWMAHWMRTPSNATKDQRLDDGASGGKDTDLLSRGDHMKMEASRSAKYPRTMGGDAESCRMSLKGLGAEEPCSAKIKNGNPDDARRLSIDHSLGYDEASSCKGGVQLSSGALAAEGKSSREYRFISEGVLKKPVEWVKPHVSVNERSSSASTPSQERFVGPPTHTSPYHDVERYKFDKGKAVMGLSISRPAIVPNTQVPDIIRQEHSQKHSQSADVIWDNQHRLKPGQGWFQRMQQITSLPPNQCIAPEKNEQKASRYDCYPFQNLQSGVHETMRICTTVDSIEATPEGFPMFSQTTRSLLITKKNDVNVSEETGAFRRLIARINGNSSNDPFPGQANSGVKLQTISSSNSEGHGNVGDIGVGTSKAASKNESSAETDTLVLDNFKEERLNSCVNSMQSTKEAFCVQSRRALLLRTLDHQPSVNHGDFSMHIFDLILIPNSDNNLSPWVNAASAREVRRCWASSRLPPVASSSEDVPTSSRTQSLEMDMPMFQAEQPELKSTPSSRWVKRLKNSSDCSSRGTKTLNMAESLSHEKKRAFFRSILNKGFVSSEPTPKQHHGKEMFLSEGSGNSSKEDEHLSPNLPSKSKELLLSHFWIKRWLCNGSQVPREKPETPVVCAPQVLKSSAYDLQKKQFPSIAAIAVMGKSMAGFQSCELEKRGSLTVWKTNTS</sequence>
<evidence type="ECO:0000313" key="3">
    <source>
        <dbReference type="Proteomes" id="UP000298416"/>
    </source>
</evidence>
<name>A0A8X8XRL3_SALSN</name>
<feature type="region of interest" description="Disordered" evidence="1">
    <location>
        <begin position="170"/>
        <end position="195"/>
    </location>
</feature>
<dbReference type="EMBL" id="PNBA02000007">
    <property type="protein sequence ID" value="KAG6417547.1"/>
    <property type="molecule type" value="Genomic_DNA"/>
</dbReference>
<feature type="region of interest" description="Disordered" evidence="1">
    <location>
        <begin position="575"/>
        <end position="608"/>
    </location>
</feature>